<dbReference type="Proteomes" id="UP001597097">
    <property type="component" value="Unassembled WGS sequence"/>
</dbReference>
<dbReference type="EMBL" id="JBHUCM010000042">
    <property type="protein sequence ID" value="MFD1543918.1"/>
    <property type="molecule type" value="Genomic_DNA"/>
</dbReference>
<name>A0ABW4GN55_9ACTN</name>
<organism evidence="2 3">
    <name type="scientific">Nonomuraea guangzhouensis</name>
    <dbReference type="NCBI Taxonomy" id="1291555"/>
    <lineage>
        <taxon>Bacteria</taxon>
        <taxon>Bacillati</taxon>
        <taxon>Actinomycetota</taxon>
        <taxon>Actinomycetes</taxon>
        <taxon>Streptosporangiales</taxon>
        <taxon>Streptosporangiaceae</taxon>
        <taxon>Nonomuraea</taxon>
    </lineage>
</organism>
<sequence>MDTPPLIEELAQLIGVNVLDVDPDKVVTDARAVSDTVPNLTTLSENADSTMERATDGYQGQSATALAENWQRNGGGLHQTAAAMNVLPPVTNGFASVASAARLAEITQLVDLASVLKLTLGAGAAGAGLAASRMAFSRAAIQRIKHTFERGVATRLTPAVERITRRLEELGGKAVGPRGGPALAGPGGRLSPYENPIRDRGLRTNMAWGRKDNTGKFHGDVPNTTTGMTEREKRRIKKDLEDSIKTREEEDAWLGGSDAGHAERMRREREALKRINEDLNEW</sequence>
<gene>
    <name evidence="2" type="ORF">ACFSJ0_43235</name>
</gene>
<protein>
    <submittedName>
        <fullName evidence="2">Uncharacterized protein</fullName>
    </submittedName>
</protein>
<proteinExistence type="predicted"/>
<reference evidence="3" key="1">
    <citation type="journal article" date="2019" name="Int. J. Syst. Evol. Microbiol.">
        <title>The Global Catalogue of Microorganisms (GCM) 10K type strain sequencing project: providing services to taxonomists for standard genome sequencing and annotation.</title>
        <authorList>
            <consortium name="The Broad Institute Genomics Platform"/>
            <consortium name="The Broad Institute Genome Sequencing Center for Infectious Disease"/>
            <person name="Wu L."/>
            <person name="Ma J."/>
        </authorList>
    </citation>
    <scope>NUCLEOTIDE SEQUENCE [LARGE SCALE GENOMIC DNA]</scope>
    <source>
        <strain evidence="3">CGMCC 1.15399</strain>
    </source>
</reference>
<comment type="caution">
    <text evidence="2">The sequence shown here is derived from an EMBL/GenBank/DDBJ whole genome shotgun (WGS) entry which is preliminary data.</text>
</comment>
<keyword evidence="3" id="KW-1185">Reference proteome</keyword>
<evidence type="ECO:0000256" key="1">
    <source>
        <dbReference type="SAM" id="MobiDB-lite"/>
    </source>
</evidence>
<evidence type="ECO:0000313" key="2">
    <source>
        <dbReference type="EMBL" id="MFD1543918.1"/>
    </source>
</evidence>
<evidence type="ECO:0000313" key="3">
    <source>
        <dbReference type="Proteomes" id="UP001597097"/>
    </source>
</evidence>
<feature type="compositionally biased region" description="Basic and acidic residues" evidence="1">
    <location>
        <begin position="229"/>
        <end position="248"/>
    </location>
</feature>
<accession>A0ABW4GN55</accession>
<feature type="region of interest" description="Disordered" evidence="1">
    <location>
        <begin position="172"/>
        <end position="265"/>
    </location>
</feature>
<dbReference type="RefSeq" id="WP_219535017.1">
    <property type="nucleotide sequence ID" value="NZ_JAHKRM010000024.1"/>
</dbReference>
<feature type="compositionally biased region" description="Basic and acidic residues" evidence="1">
    <location>
        <begin position="209"/>
        <end position="219"/>
    </location>
</feature>